<dbReference type="Gramene" id="LPERR01G18670.1">
    <property type="protein sequence ID" value="LPERR01G18670.1"/>
    <property type="gene ID" value="LPERR01G18670"/>
</dbReference>
<feature type="compositionally biased region" description="Polar residues" evidence="3">
    <location>
        <begin position="226"/>
        <end position="244"/>
    </location>
</feature>
<dbReference type="STRING" id="77586.A0A0D9V2M6"/>
<dbReference type="PROSITE" id="PS50011">
    <property type="entry name" value="PROTEIN_KINASE_DOM"/>
    <property type="match status" value="1"/>
</dbReference>
<feature type="region of interest" description="Disordered" evidence="3">
    <location>
        <begin position="277"/>
        <end position="296"/>
    </location>
</feature>
<dbReference type="eggNOG" id="KOG1187">
    <property type="taxonomic scope" value="Eukaryota"/>
</dbReference>
<accession>A0A0D9V2M6</accession>
<sequence>MMVSSSQQQQQQLLQRKGKAVAEKGGATAAVAEKVVVAVRAASREISRTALMWALTHVVQPGGSILVLVVLPSHSSGRKFWGFPLFAGDCANGNRTMLDQKDISELSSQMLDKLIYDRNKINVKTKVVSGSPSGVVAAESKRAQASWVVIDKELKHEEKHCVEELQCNIVVMKRSQPKVVRLNLVGSPDKDSKVSCSLPPILDSSVGKTTSDVKEPRTSIRGPAVTPNSSPDLETTFESTEAGTSSVSSSDPGTSPYSASDTNGSMKKEILATKDRAQHSDINISDSDSDTLSPPASFSLQPWMVNILQGSASSRSHGKGPRRTRTPTADALLENISKLDLLNEISSMRSHSDLNFRGNVRDAVSLVRSAPPGPPPLCSICQHKAPVFGKPPRWFTYAELELATGGFSQANFLAEGGFGSVHRGVLPDGQAIAVKQHKLASSQGDVEFCSEVEVLSCAQHRNVVMLIGLCVEDRRRLLVYEYICNGSLDSHLYGWRFWVGTMAT</sequence>
<proteinExistence type="predicted"/>
<dbReference type="InterPro" id="IPR014729">
    <property type="entry name" value="Rossmann-like_a/b/a_fold"/>
</dbReference>
<evidence type="ECO:0000256" key="1">
    <source>
        <dbReference type="ARBA" id="ARBA00022741"/>
    </source>
</evidence>
<dbReference type="PANTHER" id="PTHR47989">
    <property type="entry name" value="OS01G0750732 PROTEIN"/>
    <property type="match status" value="1"/>
</dbReference>
<reference evidence="6" key="2">
    <citation type="submission" date="2013-12" db="EMBL/GenBank/DDBJ databases">
        <authorList>
            <person name="Yu Y."/>
            <person name="Lee S."/>
            <person name="de Baynast K."/>
            <person name="Wissotski M."/>
            <person name="Liu L."/>
            <person name="Talag J."/>
            <person name="Goicoechea J."/>
            <person name="Angelova A."/>
            <person name="Jetty R."/>
            <person name="Kudrna D."/>
            <person name="Golser W."/>
            <person name="Rivera L."/>
            <person name="Zhang J."/>
            <person name="Wing R."/>
        </authorList>
    </citation>
    <scope>NUCLEOTIDE SEQUENCE</scope>
</reference>
<keyword evidence="2" id="KW-0067">ATP-binding</keyword>
<dbReference type="Gene3D" id="3.30.200.20">
    <property type="entry name" value="Phosphorylase Kinase, domain 1"/>
    <property type="match status" value="1"/>
</dbReference>
<protein>
    <recommendedName>
        <fullName evidence="4">Protein kinase domain-containing protein</fullName>
    </recommendedName>
</protein>
<dbReference type="PANTHER" id="PTHR47989:SF14">
    <property type="entry name" value="INACTIVE PROTEIN KINASE SELMODRAFT_444075"/>
    <property type="match status" value="1"/>
</dbReference>
<dbReference type="AlphaFoldDB" id="A0A0D9V2M6"/>
<keyword evidence="6" id="KW-1185">Reference proteome</keyword>
<dbReference type="InterPro" id="IPR001245">
    <property type="entry name" value="Ser-Thr/Tyr_kinase_cat_dom"/>
</dbReference>
<evidence type="ECO:0000313" key="5">
    <source>
        <dbReference type="EnsemblPlants" id="LPERR01G18670.1"/>
    </source>
</evidence>
<dbReference type="Gene3D" id="3.40.50.620">
    <property type="entry name" value="HUPs"/>
    <property type="match status" value="1"/>
</dbReference>
<dbReference type="InterPro" id="IPR011009">
    <property type="entry name" value="Kinase-like_dom_sf"/>
</dbReference>
<evidence type="ECO:0000259" key="4">
    <source>
        <dbReference type="PROSITE" id="PS50011"/>
    </source>
</evidence>
<reference evidence="5" key="3">
    <citation type="submission" date="2015-04" db="UniProtKB">
        <authorList>
            <consortium name="EnsemblPlants"/>
        </authorList>
    </citation>
    <scope>IDENTIFICATION</scope>
</reference>
<dbReference type="Pfam" id="PF07714">
    <property type="entry name" value="PK_Tyr_Ser-Thr"/>
    <property type="match status" value="1"/>
</dbReference>
<dbReference type="GO" id="GO:0005524">
    <property type="term" value="F:ATP binding"/>
    <property type="evidence" value="ECO:0007669"/>
    <property type="project" value="UniProtKB-KW"/>
</dbReference>
<reference evidence="5 6" key="1">
    <citation type="submission" date="2012-08" db="EMBL/GenBank/DDBJ databases">
        <title>Oryza genome evolution.</title>
        <authorList>
            <person name="Wing R.A."/>
        </authorList>
    </citation>
    <scope>NUCLEOTIDE SEQUENCE</scope>
</reference>
<dbReference type="Proteomes" id="UP000032180">
    <property type="component" value="Chromosome 1"/>
</dbReference>
<dbReference type="SUPFAM" id="SSF56112">
    <property type="entry name" value="Protein kinase-like (PK-like)"/>
    <property type="match status" value="1"/>
</dbReference>
<dbReference type="InterPro" id="IPR000719">
    <property type="entry name" value="Prot_kinase_dom"/>
</dbReference>
<dbReference type="HOGENOM" id="CLU_000288_51_1_1"/>
<name>A0A0D9V2M6_9ORYZ</name>
<feature type="compositionally biased region" description="Low complexity" evidence="3">
    <location>
        <begin position="245"/>
        <end position="260"/>
    </location>
</feature>
<feature type="region of interest" description="Disordered" evidence="3">
    <location>
        <begin position="186"/>
        <end position="265"/>
    </location>
</feature>
<feature type="domain" description="Protein kinase" evidence="4">
    <location>
        <begin position="407"/>
        <end position="504"/>
    </location>
</feature>
<dbReference type="EnsemblPlants" id="LPERR01G18670.1">
    <property type="protein sequence ID" value="LPERR01G18670.1"/>
    <property type="gene ID" value="LPERR01G18670"/>
</dbReference>
<dbReference type="FunFam" id="3.30.200.20:FF:000162">
    <property type="entry name" value="Adenine nucleotide alpha hydrolase-like domain kinase"/>
    <property type="match status" value="1"/>
</dbReference>
<evidence type="ECO:0000313" key="6">
    <source>
        <dbReference type="Proteomes" id="UP000032180"/>
    </source>
</evidence>
<dbReference type="GO" id="GO:0004672">
    <property type="term" value="F:protein kinase activity"/>
    <property type="evidence" value="ECO:0007669"/>
    <property type="project" value="InterPro"/>
</dbReference>
<dbReference type="FunFam" id="3.40.50.620:FF:000211">
    <property type="entry name" value="Dual-specific kinase DSK1-like"/>
    <property type="match status" value="1"/>
</dbReference>
<keyword evidence="1" id="KW-0547">Nucleotide-binding</keyword>
<evidence type="ECO:0000256" key="3">
    <source>
        <dbReference type="SAM" id="MobiDB-lite"/>
    </source>
</evidence>
<evidence type="ECO:0000256" key="2">
    <source>
        <dbReference type="ARBA" id="ARBA00022840"/>
    </source>
</evidence>
<organism evidence="5 6">
    <name type="scientific">Leersia perrieri</name>
    <dbReference type="NCBI Taxonomy" id="77586"/>
    <lineage>
        <taxon>Eukaryota</taxon>
        <taxon>Viridiplantae</taxon>
        <taxon>Streptophyta</taxon>
        <taxon>Embryophyta</taxon>
        <taxon>Tracheophyta</taxon>
        <taxon>Spermatophyta</taxon>
        <taxon>Magnoliopsida</taxon>
        <taxon>Liliopsida</taxon>
        <taxon>Poales</taxon>
        <taxon>Poaceae</taxon>
        <taxon>BOP clade</taxon>
        <taxon>Oryzoideae</taxon>
        <taxon>Oryzeae</taxon>
        <taxon>Oryzinae</taxon>
        <taxon>Leersia</taxon>
    </lineage>
</organism>
<dbReference type="CDD" id="cd00293">
    <property type="entry name" value="USP-like"/>
    <property type="match status" value="1"/>
</dbReference>